<protein>
    <recommendedName>
        <fullName evidence="2">ShKT domain-containing protein</fullName>
    </recommendedName>
</protein>
<dbReference type="SUPFAM" id="SSF55797">
    <property type="entry name" value="PR-1-like"/>
    <property type="match status" value="1"/>
</dbReference>
<evidence type="ECO:0000259" key="2">
    <source>
        <dbReference type="PROSITE" id="PS51670"/>
    </source>
</evidence>
<dbReference type="InterPro" id="IPR003582">
    <property type="entry name" value="ShKT_dom"/>
</dbReference>
<dbReference type="InterPro" id="IPR001283">
    <property type="entry name" value="CRISP-related"/>
</dbReference>
<dbReference type="InterPro" id="IPR014044">
    <property type="entry name" value="CAP_dom"/>
</dbReference>
<dbReference type="PRINTS" id="PR00837">
    <property type="entry name" value="V5TPXLIKE"/>
</dbReference>
<reference evidence="3" key="1">
    <citation type="journal article" date="2023" name="G3 (Bethesda)">
        <title>A reference genome for the long-term kleptoplast-retaining sea slug Elysia crispata morphotype clarki.</title>
        <authorList>
            <person name="Eastman K.E."/>
            <person name="Pendleton A.L."/>
            <person name="Shaikh M.A."/>
            <person name="Suttiyut T."/>
            <person name="Ogas R."/>
            <person name="Tomko P."/>
            <person name="Gavelis G."/>
            <person name="Widhalm J.R."/>
            <person name="Wisecaver J.H."/>
        </authorList>
    </citation>
    <scope>NUCLEOTIDE SEQUENCE</scope>
    <source>
        <strain evidence="3">ECLA1</strain>
    </source>
</reference>
<dbReference type="Gene3D" id="1.10.10.1940">
    <property type="match status" value="1"/>
</dbReference>
<dbReference type="AlphaFoldDB" id="A0AAE0YQI3"/>
<dbReference type="PROSITE" id="PS51670">
    <property type="entry name" value="SHKT"/>
    <property type="match status" value="1"/>
</dbReference>
<dbReference type="SMART" id="SM00198">
    <property type="entry name" value="SCP"/>
    <property type="match status" value="1"/>
</dbReference>
<comment type="caution">
    <text evidence="1">Lacks conserved residue(s) required for the propagation of feature annotation.</text>
</comment>
<dbReference type="InterPro" id="IPR035940">
    <property type="entry name" value="CAP_sf"/>
</dbReference>
<feature type="domain" description="ShKT" evidence="2">
    <location>
        <begin position="150"/>
        <end position="184"/>
    </location>
</feature>
<evidence type="ECO:0000256" key="1">
    <source>
        <dbReference type="PROSITE-ProRule" id="PRU01005"/>
    </source>
</evidence>
<gene>
    <name evidence="3" type="ORF">RRG08_028161</name>
</gene>
<dbReference type="Gene3D" id="3.40.33.10">
    <property type="entry name" value="CAP"/>
    <property type="match status" value="1"/>
</dbReference>
<dbReference type="EMBL" id="JAWDGP010005685">
    <property type="protein sequence ID" value="KAK3754196.1"/>
    <property type="molecule type" value="Genomic_DNA"/>
</dbReference>
<dbReference type="Pfam" id="PF01549">
    <property type="entry name" value="ShK"/>
    <property type="match status" value="1"/>
</dbReference>
<keyword evidence="1" id="KW-1015">Disulfide bond</keyword>
<accession>A0AAE0YQI3</accession>
<keyword evidence="4" id="KW-1185">Reference proteome</keyword>
<dbReference type="Proteomes" id="UP001283361">
    <property type="component" value="Unassembled WGS sequence"/>
</dbReference>
<comment type="caution">
    <text evidence="3">The sequence shown here is derived from an EMBL/GenBank/DDBJ whole genome shotgun (WGS) entry which is preliminary data.</text>
</comment>
<dbReference type="Pfam" id="PF00188">
    <property type="entry name" value="CAP"/>
    <property type="match status" value="1"/>
</dbReference>
<dbReference type="PANTHER" id="PTHR10334">
    <property type="entry name" value="CYSTEINE-RICH SECRETORY PROTEIN-RELATED"/>
    <property type="match status" value="1"/>
</dbReference>
<feature type="disulfide bond" evidence="1">
    <location>
        <begin position="150"/>
        <end position="184"/>
    </location>
</feature>
<dbReference type="SMART" id="SM00254">
    <property type="entry name" value="ShKT"/>
    <property type="match status" value="1"/>
</dbReference>
<sequence>MNKLEYDMQLEAQARKWAMGCVFEHEMVKGRGENLAYNTATNPENQMITDAAKGWFDEKNDFSYGQYGCQYSCHYTQLVWHNTQKVGCYSHRCPVLGGSGARNAWYFVCFYTPMGNWMGEQPYEKSCDTPCHPGQTEEDGLCAGEAQEPCEDDNASCAGWAKRGECTNNPDYMLESCKKACNAC</sequence>
<proteinExistence type="predicted"/>
<evidence type="ECO:0000313" key="4">
    <source>
        <dbReference type="Proteomes" id="UP001283361"/>
    </source>
</evidence>
<organism evidence="3 4">
    <name type="scientific">Elysia crispata</name>
    <name type="common">lettuce slug</name>
    <dbReference type="NCBI Taxonomy" id="231223"/>
    <lineage>
        <taxon>Eukaryota</taxon>
        <taxon>Metazoa</taxon>
        <taxon>Spiralia</taxon>
        <taxon>Lophotrochozoa</taxon>
        <taxon>Mollusca</taxon>
        <taxon>Gastropoda</taxon>
        <taxon>Heterobranchia</taxon>
        <taxon>Euthyneura</taxon>
        <taxon>Panpulmonata</taxon>
        <taxon>Sacoglossa</taxon>
        <taxon>Placobranchoidea</taxon>
        <taxon>Plakobranchidae</taxon>
        <taxon>Elysia</taxon>
    </lineage>
</organism>
<evidence type="ECO:0000313" key="3">
    <source>
        <dbReference type="EMBL" id="KAK3754196.1"/>
    </source>
</evidence>
<dbReference type="CDD" id="cd05380">
    <property type="entry name" value="CAP_euk"/>
    <property type="match status" value="1"/>
</dbReference>
<name>A0AAE0YQI3_9GAST</name>